<feature type="repeat" description="PPR" evidence="2">
    <location>
        <begin position="232"/>
        <end position="266"/>
    </location>
</feature>
<dbReference type="EMBL" id="AZIL01001426">
    <property type="protein sequence ID" value="EWM23848.1"/>
    <property type="molecule type" value="Genomic_DNA"/>
</dbReference>
<reference evidence="3 4" key="1">
    <citation type="journal article" date="2014" name="Mol. Plant">
        <title>Chromosome Scale Genome Assembly and Transcriptome Profiling of Nannochloropsis gaditana in Nitrogen Depletion.</title>
        <authorList>
            <person name="Corteggiani Carpinelli E."/>
            <person name="Telatin A."/>
            <person name="Vitulo N."/>
            <person name="Forcato C."/>
            <person name="D'Angelo M."/>
            <person name="Schiavon R."/>
            <person name="Vezzi A."/>
            <person name="Giacometti G.M."/>
            <person name="Morosinotto T."/>
            <person name="Valle G."/>
        </authorList>
    </citation>
    <scope>NUCLEOTIDE SEQUENCE [LARGE SCALE GENOMIC DNA]</scope>
    <source>
        <strain evidence="3 4">B-31</strain>
    </source>
</reference>
<protein>
    <submittedName>
        <fullName evidence="3">Tetratricopeptide-like helical</fullName>
    </submittedName>
</protein>
<feature type="repeat" description="PPR" evidence="2">
    <location>
        <begin position="196"/>
        <end position="230"/>
    </location>
</feature>
<dbReference type="PANTHER" id="PTHR47447">
    <property type="entry name" value="OS03G0856100 PROTEIN"/>
    <property type="match status" value="1"/>
</dbReference>
<dbReference type="InterPro" id="IPR011990">
    <property type="entry name" value="TPR-like_helical_dom_sf"/>
</dbReference>
<keyword evidence="4" id="KW-1185">Reference proteome</keyword>
<dbReference type="NCBIfam" id="TIGR00756">
    <property type="entry name" value="PPR"/>
    <property type="match status" value="2"/>
</dbReference>
<proteinExistence type="predicted"/>
<evidence type="ECO:0000313" key="4">
    <source>
        <dbReference type="Proteomes" id="UP000019335"/>
    </source>
</evidence>
<sequence length="350" mass="37643">MAGNSQPASRLKPSICLHLLLMVMSSLITAGSARAFALFLRPFPSSPPHHLPLASLSSSLSSTSRLSDSRRGHHPTWISRNRRPRRRLFFTTGPIHQTMAPSSTSPATNTATNRSCSIDFERLGLLHAPVLQSLRKAAVNGNVEEAGALIARLELDHVPLDLLTLTHYMQAHIVRRDAPGAEAVLARMKTLGLLPDIVPYSMLLNLHASRGNVGKAEEVFGTMREEGGLVPSVRAYTSLMKAYAVSRDPEGAEDVLFRMAAAGVAPDVHAYTMLLRAYANVGDVAGAEDVMRRVLLAVEGGKVGGREGGEVVPDLVIFNALLRVYVRSKGPDAARLRGGWDARGGRGGRA</sequence>
<dbReference type="InterPro" id="IPR002885">
    <property type="entry name" value="PPR_rpt"/>
</dbReference>
<comment type="caution">
    <text evidence="3">The sequence shown here is derived from an EMBL/GenBank/DDBJ whole genome shotgun (WGS) entry which is preliminary data.</text>
</comment>
<dbReference type="PANTHER" id="PTHR47447:SF23">
    <property type="entry name" value="PENTACOTRIPEPTIDE-REPEAT REGION OF PRORP DOMAIN-CONTAINING PROTEIN"/>
    <property type="match status" value="1"/>
</dbReference>
<dbReference type="Proteomes" id="UP000019335">
    <property type="component" value="Chromosome 15"/>
</dbReference>
<accession>W7TK04</accession>
<dbReference type="Pfam" id="PF13812">
    <property type="entry name" value="PPR_3"/>
    <property type="match status" value="1"/>
</dbReference>
<dbReference type="Pfam" id="PF13041">
    <property type="entry name" value="PPR_2"/>
    <property type="match status" value="1"/>
</dbReference>
<dbReference type="PROSITE" id="PS51375">
    <property type="entry name" value="PPR"/>
    <property type="match status" value="2"/>
</dbReference>
<evidence type="ECO:0000256" key="1">
    <source>
        <dbReference type="ARBA" id="ARBA00022737"/>
    </source>
</evidence>
<evidence type="ECO:0000313" key="3">
    <source>
        <dbReference type="EMBL" id="EWM23848.1"/>
    </source>
</evidence>
<evidence type="ECO:0000256" key="2">
    <source>
        <dbReference type="PROSITE-ProRule" id="PRU00708"/>
    </source>
</evidence>
<gene>
    <name evidence="3" type="ORF">Naga_100865g1</name>
</gene>
<dbReference type="OrthoDB" id="46573at2759"/>
<dbReference type="AlphaFoldDB" id="W7TK04"/>
<organism evidence="3 4">
    <name type="scientific">Nannochloropsis gaditana</name>
    <dbReference type="NCBI Taxonomy" id="72520"/>
    <lineage>
        <taxon>Eukaryota</taxon>
        <taxon>Sar</taxon>
        <taxon>Stramenopiles</taxon>
        <taxon>Ochrophyta</taxon>
        <taxon>Eustigmatophyceae</taxon>
        <taxon>Eustigmatales</taxon>
        <taxon>Monodopsidaceae</taxon>
        <taxon>Nannochloropsis</taxon>
    </lineage>
</organism>
<dbReference type="Gene3D" id="1.25.40.10">
    <property type="entry name" value="Tetratricopeptide repeat domain"/>
    <property type="match status" value="2"/>
</dbReference>
<name>W7TK04_9STRA</name>
<feature type="non-terminal residue" evidence="3">
    <location>
        <position position="350"/>
    </location>
</feature>
<keyword evidence="1" id="KW-0677">Repeat</keyword>